<dbReference type="SUPFAM" id="SSF47413">
    <property type="entry name" value="lambda repressor-like DNA-binding domains"/>
    <property type="match status" value="1"/>
</dbReference>
<comment type="caution">
    <text evidence="3">The sequence shown here is derived from an EMBL/GenBank/DDBJ whole genome shotgun (WGS) entry which is preliminary data.</text>
</comment>
<dbReference type="InterPro" id="IPR001387">
    <property type="entry name" value="Cro/C1-type_HTH"/>
</dbReference>
<dbReference type="CDD" id="cd00093">
    <property type="entry name" value="HTH_XRE"/>
    <property type="match status" value="1"/>
</dbReference>
<dbReference type="InterPro" id="IPR010982">
    <property type="entry name" value="Lambda_DNA-bd_dom_sf"/>
</dbReference>
<dbReference type="SMART" id="SM00530">
    <property type="entry name" value="HTH_XRE"/>
    <property type="match status" value="1"/>
</dbReference>
<organism evidence="3 4">
    <name type="scientific">Falsiroseomonas bella</name>
    <dbReference type="NCBI Taxonomy" id="2184016"/>
    <lineage>
        <taxon>Bacteria</taxon>
        <taxon>Pseudomonadati</taxon>
        <taxon>Pseudomonadota</taxon>
        <taxon>Alphaproteobacteria</taxon>
        <taxon>Acetobacterales</taxon>
        <taxon>Roseomonadaceae</taxon>
        <taxon>Falsiroseomonas</taxon>
    </lineage>
</organism>
<dbReference type="GO" id="GO:0003677">
    <property type="term" value="F:DNA binding"/>
    <property type="evidence" value="ECO:0007669"/>
    <property type="project" value="InterPro"/>
</dbReference>
<protein>
    <recommendedName>
        <fullName evidence="2">HTH cro/C1-type domain-containing protein</fullName>
    </recommendedName>
</protein>
<feature type="compositionally biased region" description="Basic and acidic residues" evidence="1">
    <location>
        <begin position="45"/>
        <end position="54"/>
    </location>
</feature>
<proteinExistence type="predicted"/>
<name>A0A317F9G4_9PROT</name>
<evidence type="ECO:0000313" key="3">
    <source>
        <dbReference type="EMBL" id="PWS35063.1"/>
    </source>
</evidence>
<feature type="domain" description="HTH cro/C1-type" evidence="2">
    <location>
        <begin position="135"/>
        <end position="189"/>
    </location>
</feature>
<feature type="compositionally biased region" description="Low complexity" evidence="1">
    <location>
        <begin position="1"/>
        <end position="10"/>
    </location>
</feature>
<sequence length="243" mass="26589">MSRPPSRSALPPSPWPGGWCGADRLNRKASRAGESLNRPSPASRMDSRRARQVETSRPPEAPNSTRGLFHVRFERNSPAVFLFFGQDPRRLDRASCRTWQNRGSDLRRLPQGAPSMSDPILSPAGLADRHVGRRVRERRLQRGLSLAEMAAVLGVSAQQARKYEAGLNGIPAARLPVLAALLGVPAAWFFEELEPAAAPYRPRLPTRPRMLLDLVRATDALPDSRLAALCEAARALAALRAAG</sequence>
<evidence type="ECO:0000256" key="1">
    <source>
        <dbReference type="SAM" id="MobiDB-lite"/>
    </source>
</evidence>
<dbReference type="PROSITE" id="PS50943">
    <property type="entry name" value="HTH_CROC1"/>
    <property type="match status" value="1"/>
</dbReference>
<dbReference type="Gene3D" id="1.10.260.40">
    <property type="entry name" value="lambda repressor-like DNA-binding domains"/>
    <property type="match status" value="1"/>
</dbReference>
<dbReference type="Proteomes" id="UP000245765">
    <property type="component" value="Unassembled WGS sequence"/>
</dbReference>
<evidence type="ECO:0000259" key="2">
    <source>
        <dbReference type="PROSITE" id="PS50943"/>
    </source>
</evidence>
<gene>
    <name evidence="3" type="ORF">DFH01_22340</name>
</gene>
<accession>A0A317F9G4</accession>
<keyword evidence="4" id="KW-1185">Reference proteome</keyword>
<evidence type="ECO:0000313" key="4">
    <source>
        <dbReference type="Proteomes" id="UP000245765"/>
    </source>
</evidence>
<dbReference type="AlphaFoldDB" id="A0A317F9G4"/>
<dbReference type="EMBL" id="QGNA01000005">
    <property type="protein sequence ID" value="PWS35063.1"/>
    <property type="molecule type" value="Genomic_DNA"/>
</dbReference>
<dbReference type="Pfam" id="PF01381">
    <property type="entry name" value="HTH_3"/>
    <property type="match status" value="1"/>
</dbReference>
<reference evidence="4" key="1">
    <citation type="submission" date="2018-05" db="EMBL/GenBank/DDBJ databases">
        <authorList>
            <person name="Du Z."/>
            <person name="Wang X."/>
        </authorList>
    </citation>
    <scope>NUCLEOTIDE SEQUENCE [LARGE SCALE GENOMIC DNA]</scope>
    <source>
        <strain evidence="4">CQN31</strain>
    </source>
</reference>
<feature type="region of interest" description="Disordered" evidence="1">
    <location>
        <begin position="1"/>
        <end position="67"/>
    </location>
</feature>